<dbReference type="AlphaFoldDB" id="A0AAD9H2P7"/>
<keyword evidence="4" id="KW-1185">Reference proteome</keyword>
<keyword evidence="2" id="KW-0472">Membrane</keyword>
<evidence type="ECO:0000256" key="1">
    <source>
        <dbReference type="SAM" id="MobiDB-lite"/>
    </source>
</evidence>
<organism evidence="3 4">
    <name type="scientific">Phytophthora citrophthora</name>
    <dbReference type="NCBI Taxonomy" id="4793"/>
    <lineage>
        <taxon>Eukaryota</taxon>
        <taxon>Sar</taxon>
        <taxon>Stramenopiles</taxon>
        <taxon>Oomycota</taxon>
        <taxon>Peronosporomycetes</taxon>
        <taxon>Peronosporales</taxon>
        <taxon>Peronosporaceae</taxon>
        <taxon>Phytophthora</taxon>
    </lineage>
</organism>
<keyword evidence="2" id="KW-1133">Transmembrane helix</keyword>
<proteinExistence type="predicted"/>
<feature type="compositionally biased region" description="Polar residues" evidence="1">
    <location>
        <begin position="29"/>
        <end position="43"/>
    </location>
</feature>
<keyword evidence="2" id="KW-0812">Transmembrane</keyword>
<feature type="region of interest" description="Disordered" evidence="1">
    <location>
        <begin position="1"/>
        <end position="43"/>
    </location>
</feature>
<gene>
    <name evidence="3" type="ORF">P3T76_000755</name>
</gene>
<evidence type="ECO:0000313" key="3">
    <source>
        <dbReference type="EMBL" id="KAK1948466.1"/>
    </source>
</evidence>
<dbReference type="EMBL" id="JASMQC010000001">
    <property type="protein sequence ID" value="KAK1948466.1"/>
    <property type="molecule type" value="Genomic_DNA"/>
</dbReference>
<reference evidence="3" key="1">
    <citation type="submission" date="2023-08" db="EMBL/GenBank/DDBJ databases">
        <title>Reference Genome Resource for the Citrus Pathogen Phytophthora citrophthora.</title>
        <authorList>
            <person name="Moller H."/>
            <person name="Coetzee B."/>
            <person name="Rose L.J."/>
            <person name="Van Niekerk J.M."/>
        </authorList>
    </citation>
    <scope>NUCLEOTIDE SEQUENCE</scope>
    <source>
        <strain evidence="3">STE-U-9442</strain>
    </source>
</reference>
<accession>A0AAD9H2P7</accession>
<sequence>MLFLKQRLEKKEGKSSADTKAKERDVESTKLSQETGEAAPTAQSGRVTVAFLGPTIIALAIAMVWYHYNA</sequence>
<comment type="caution">
    <text evidence="3">The sequence shown here is derived from an EMBL/GenBank/DDBJ whole genome shotgun (WGS) entry which is preliminary data.</text>
</comment>
<feature type="compositionally biased region" description="Basic and acidic residues" evidence="1">
    <location>
        <begin position="1"/>
        <end position="28"/>
    </location>
</feature>
<protein>
    <submittedName>
        <fullName evidence="3">Uncharacterized protein</fullName>
    </submittedName>
</protein>
<evidence type="ECO:0000313" key="4">
    <source>
        <dbReference type="Proteomes" id="UP001259832"/>
    </source>
</evidence>
<evidence type="ECO:0000256" key="2">
    <source>
        <dbReference type="SAM" id="Phobius"/>
    </source>
</evidence>
<feature type="transmembrane region" description="Helical" evidence="2">
    <location>
        <begin position="49"/>
        <end position="68"/>
    </location>
</feature>
<dbReference type="Proteomes" id="UP001259832">
    <property type="component" value="Unassembled WGS sequence"/>
</dbReference>
<name>A0AAD9H2P7_9STRA</name>